<dbReference type="EMBL" id="HBGU01028143">
    <property type="protein sequence ID" value="CAD9448684.1"/>
    <property type="molecule type" value="Transcribed_RNA"/>
</dbReference>
<organism evidence="1">
    <name type="scientific">Haptolina brevifila</name>
    <dbReference type="NCBI Taxonomy" id="156173"/>
    <lineage>
        <taxon>Eukaryota</taxon>
        <taxon>Haptista</taxon>
        <taxon>Haptophyta</taxon>
        <taxon>Prymnesiophyceae</taxon>
        <taxon>Prymnesiales</taxon>
        <taxon>Prymnesiaceae</taxon>
        <taxon>Haptolina</taxon>
    </lineage>
</organism>
<protein>
    <submittedName>
        <fullName evidence="1">Uncharacterized protein</fullName>
    </submittedName>
</protein>
<evidence type="ECO:0000313" key="1">
    <source>
        <dbReference type="EMBL" id="CAD9448684.1"/>
    </source>
</evidence>
<gene>
    <name evidence="1" type="ORF">CBRE1094_LOCUS15308</name>
</gene>
<accession>A0A7S2DBY9</accession>
<name>A0A7S2DBY9_9EUKA</name>
<proteinExistence type="predicted"/>
<sequence length="254" mass="28172">MAEVEFKGIGDKVRRLDAAADSALALYGCDRVTEAIGQMRYVFKNKGMPASNNPDDIPLLQELSRKDAELHLAYAAHLYSDAGKRSEAETQWTSGCIRLEAYVQDGQQRQAEEAALRAADAKRADETGKLARERASSVAAQPLGVLTPNSDLNARLNGLDPQSPYVTQRPQSNFFWYKVGEGEIERRDEGLPLADIDATLSCAKFRQASWLETKRPEWPPNLRRATLKYVEAVPQQPIIMPPKGSPPSKGELEF</sequence>
<dbReference type="AlphaFoldDB" id="A0A7S2DBY9"/>
<reference evidence="1" key="1">
    <citation type="submission" date="2021-01" db="EMBL/GenBank/DDBJ databases">
        <authorList>
            <person name="Corre E."/>
            <person name="Pelletier E."/>
            <person name="Niang G."/>
            <person name="Scheremetjew M."/>
            <person name="Finn R."/>
            <person name="Kale V."/>
            <person name="Holt S."/>
            <person name="Cochrane G."/>
            <person name="Meng A."/>
            <person name="Brown T."/>
            <person name="Cohen L."/>
        </authorList>
    </citation>
    <scope>NUCLEOTIDE SEQUENCE</scope>
    <source>
        <strain evidence="1">UTEX LB 985</strain>
    </source>
</reference>